<evidence type="ECO:0000313" key="10">
    <source>
        <dbReference type="EMBL" id="MFH6565631.1"/>
    </source>
</evidence>
<keyword evidence="5" id="KW-0732">Signal</keyword>
<keyword evidence="4" id="KW-0175">Coiled coil</keyword>
<comment type="caution">
    <text evidence="10">The sequence shown here is derived from an EMBL/GenBank/DDBJ whole genome shotgun (WGS) entry which is preliminary data.</text>
</comment>
<dbReference type="InterPro" id="IPR058626">
    <property type="entry name" value="MdtA-like_b-barrel"/>
</dbReference>
<evidence type="ECO:0000259" key="6">
    <source>
        <dbReference type="Pfam" id="PF25876"/>
    </source>
</evidence>
<dbReference type="Pfam" id="PF25967">
    <property type="entry name" value="RND-MFP_C"/>
    <property type="match status" value="1"/>
</dbReference>
<gene>
    <name evidence="10" type="ORF">ACHMWK_06580</name>
</gene>
<dbReference type="Gene3D" id="2.40.30.170">
    <property type="match status" value="1"/>
</dbReference>
<dbReference type="PANTHER" id="PTHR30158">
    <property type="entry name" value="ACRA/E-RELATED COMPONENT OF DRUG EFFLUX TRANSPORTER"/>
    <property type="match status" value="1"/>
</dbReference>
<dbReference type="PANTHER" id="PTHR30158:SF3">
    <property type="entry name" value="MULTIDRUG EFFLUX PUMP SUBUNIT ACRA-RELATED"/>
    <property type="match status" value="1"/>
</dbReference>
<dbReference type="InterPro" id="IPR006143">
    <property type="entry name" value="RND_pump_MFP"/>
</dbReference>
<dbReference type="InterPro" id="IPR058624">
    <property type="entry name" value="MdtA-like_HH"/>
</dbReference>
<feature type="signal peptide" evidence="5">
    <location>
        <begin position="1"/>
        <end position="26"/>
    </location>
</feature>
<feature type="domain" description="Multidrug resistance protein MdtA-like beta-barrel" evidence="8">
    <location>
        <begin position="214"/>
        <end position="304"/>
    </location>
</feature>
<evidence type="ECO:0000256" key="5">
    <source>
        <dbReference type="SAM" id="SignalP"/>
    </source>
</evidence>
<dbReference type="Proteomes" id="UP001609821">
    <property type="component" value="Unassembled WGS sequence"/>
</dbReference>
<feature type="domain" description="Multidrug resistance protein MdtA-like barrel-sandwich hybrid" evidence="7">
    <location>
        <begin position="68"/>
        <end position="210"/>
    </location>
</feature>
<dbReference type="Pfam" id="PF25876">
    <property type="entry name" value="HH_MFP_RND"/>
    <property type="match status" value="1"/>
</dbReference>
<evidence type="ECO:0000256" key="4">
    <source>
        <dbReference type="ARBA" id="ARBA00023054"/>
    </source>
</evidence>
<dbReference type="PROSITE" id="PS51257">
    <property type="entry name" value="PROKAR_LIPOPROTEIN"/>
    <property type="match status" value="1"/>
</dbReference>
<dbReference type="RefSeq" id="WP_395246809.1">
    <property type="nucleotide sequence ID" value="NZ_JBINXA010000015.1"/>
</dbReference>
<dbReference type="Gene3D" id="2.40.50.100">
    <property type="match status" value="1"/>
</dbReference>
<organism evidence="10 11">
    <name type="scientific">Pseudomonas kulmbachensis</name>
    <dbReference type="NCBI Taxonomy" id="3043408"/>
    <lineage>
        <taxon>Bacteria</taxon>
        <taxon>Pseudomonadati</taxon>
        <taxon>Pseudomonadota</taxon>
        <taxon>Gammaproteobacteria</taxon>
        <taxon>Pseudomonadales</taxon>
        <taxon>Pseudomonadaceae</taxon>
        <taxon>Pseudomonas</taxon>
    </lineage>
</organism>
<proteinExistence type="inferred from homology"/>
<sequence length="400" mass="42880">MHPLIKSRRLSLALPFLLAASLLVSACGKPPGGPPPAEGTPQMGVITIRTQSITLTKELPGRTVPYLIAEVRPQVSGLIQSRTFREGADVRAGQVLYQINPASYLASYDNARAVLAKAEASLLTTRLKARRYRELVAASAISRQDYDDAQAALGEATADVAAAKANVESARIDLADTRVNAPISGRIGKSSVTTGALVTADQVNVLTTIQQLDPIYIDVTQSSVSLLKLRQAMARGELEMAGAGAAKVQLLLEDGSLYAMEGRLEFADVTVDQGTGSITLRALFPNPKAELLPGMYVRAIVQEGIREQGVLVPQQAVTRDNAGKPIAYVVGPDSKLQLRRLYVERTVGDQWFVQSGLEPGDSLVVEGLSRAREGLEVTTTPWQSRTPSVADESISSRHIF</sequence>
<reference evidence="10 11" key="1">
    <citation type="submission" date="2024-10" db="EMBL/GenBank/DDBJ databases">
        <title>Aeromonas and Pseudomonas from the Cagarras Archipelago, Rio de Janeiro, Brazil.</title>
        <authorList>
            <person name="Canellas A.L.B."/>
            <person name="Laport M.S."/>
        </authorList>
    </citation>
    <scope>NUCLEOTIDE SEQUENCE [LARGE SCALE GENOMIC DNA]</scope>
    <source>
        <strain evidence="10 11">CPF-4</strain>
    </source>
</reference>
<comment type="similarity">
    <text evidence="2">Belongs to the membrane fusion protein (MFP) (TC 8.A.1) family.</text>
</comment>
<dbReference type="Gene3D" id="2.40.420.20">
    <property type="match status" value="1"/>
</dbReference>
<dbReference type="Gene3D" id="1.10.287.470">
    <property type="entry name" value="Helix hairpin bin"/>
    <property type="match status" value="1"/>
</dbReference>
<evidence type="ECO:0000256" key="1">
    <source>
        <dbReference type="ARBA" id="ARBA00004519"/>
    </source>
</evidence>
<keyword evidence="3" id="KW-0813">Transport</keyword>
<comment type="subcellular location">
    <subcellularLocation>
        <location evidence="1">Cell inner membrane</location>
        <topology evidence="1">Lipid-anchor</topology>
    </subcellularLocation>
</comment>
<dbReference type="InterPro" id="IPR058627">
    <property type="entry name" value="MdtA-like_C"/>
</dbReference>
<evidence type="ECO:0000259" key="9">
    <source>
        <dbReference type="Pfam" id="PF25967"/>
    </source>
</evidence>
<keyword evidence="11" id="KW-1185">Reference proteome</keyword>
<dbReference type="InterPro" id="IPR058625">
    <property type="entry name" value="MdtA-like_BSH"/>
</dbReference>
<feature type="chain" id="PRO_5045812928" evidence="5">
    <location>
        <begin position="27"/>
        <end position="400"/>
    </location>
</feature>
<evidence type="ECO:0000256" key="2">
    <source>
        <dbReference type="ARBA" id="ARBA00009477"/>
    </source>
</evidence>
<accession>A0ABW7LY23</accession>
<dbReference type="Pfam" id="PF25917">
    <property type="entry name" value="BSH_RND"/>
    <property type="match status" value="1"/>
</dbReference>
<dbReference type="SUPFAM" id="SSF111369">
    <property type="entry name" value="HlyD-like secretion proteins"/>
    <property type="match status" value="1"/>
</dbReference>
<dbReference type="Pfam" id="PF25944">
    <property type="entry name" value="Beta-barrel_RND"/>
    <property type="match status" value="1"/>
</dbReference>
<dbReference type="EMBL" id="JBINXB010000005">
    <property type="protein sequence ID" value="MFH6565631.1"/>
    <property type="molecule type" value="Genomic_DNA"/>
</dbReference>
<evidence type="ECO:0000259" key="8">
    <source>
        <dbReference type="Pfam" id="PF25944"/>
    </source>
</evidence>
<feature type="domain" description="Multidrug resistance protein MdtA-like alpha-helical hairpin" evidence="6">
    <location>
        <begin position="108"/>
        <end position="175"/>
    </location>
</feature>
<dbReference type="NCBIfam" id="TIGR01730">
    <property type="entry name" value="RND_mfp"/>
    <property type="match status" value="1"/>
</dbReference>
<evidence type="ECO:0000256" key="3">
    <source>
        <dbReference type="ARBA" id="ARBA00022448"/>
    </source>
</evidence>
<name>A0ABW7LY23_9PSED</name>
<protein>
    <submittedName>
        <fullName evidence="10">Efflux RND transporter periplasmic adaptor subunit</fullName>
    </submittedName>
</protein>
<feature type="domain" description="Multidrug resistance protein MdtA-like C-terminal permuted SH3" evidence="9">
    <location>
        <begin position="310"/>
        <end position="370"/>
    </location>
</feature>
<evidence type="ECO:0000259" key="7">
    <source>
        <dbReference type="Pfam" id="PF25917"/>
    </source>
</evidence>
<evidence type="ECO:0000313" key="11">
    <source>
        <dbReference type="Proteomes" id="UP001609821"/>
    </source>
</evidence>